<dbReference type="OrthoDB" id="850831at2759"/>
<dbReference type="Proteomes" id="UP000886885">
    <property type="component" value="Chromosome 6D"/>
</dbReference>
<evidence type="ECO:0000256" key="1">
    <source>
        <dbReference type="SAM" id="MobiDB-lite"/>
    </source>
</evidence>
<keyword evidence="3" id="KW-1185">Reference proteome</keyword>
<accession>A0A8X7ZJG0</accession>
<dbReference type="PANTHER" id="PTHR35121">
    <property type="entry name" value="HOMEODOMAIN PROTEIN 8, PUTATIVE-RELATED"/>
    <property type="match status" value="1"/>
</dbReference>
<proteinExistence type="predicted"/>
<evidence type="ECO:0000313" key="2">
    <source>
        <dbReference type="EMBL" id="KAG6770216.1"/>
    </source>
</evidence>
<gene>
    <name evidence="2" type="ORF">POTOM_025891</name>
</gene>
<evidence type="ECO:0000313" key="3">
    <source>
        <dbReference type="Proteomes" id="UP000886885"/>
    </source>
</evidence>
<feature type="region of interest" description="Disordered" evidence="1">
    <location>
        <begin position="124"/>
        <end position="147"/>
    </location>
</feature>
<comment type="caution">
    <text evidence="2">The sequence shown here is derived from an EMBL/GenBank/DDBJ whole genome shotgun (WGS) entry which is preliminary data.</text>
</comment>
<name>A0A8X7ZJG0_POPTO</name>
<protein>
    <submittedName>
        <fullName evidence="2">Uncharacterized protein</fullName>
    </submittedName>
</protein>
<organism evidence="2 3">
    <name type="scientific">Populus tomentosa</name>
    <name type="common">Chinese white poplar</name>
    <dbReference type="NCBI Taxonomy" id="118781"/>
    <lineage>
        <taxon>Eukaryota</taxon>
        <taxon>Viridiplantae</taxon>
        <taxon>Streptophyta</taxon>
        <taxon>Embryophyta</taxon>
        <taxon>Tracheophyta</taxon>
        <taxon>Spermatophyta</taxon>
        <taxon>Magnoliopsida</taxon>
        <taxon>eudicotyledons</taxon>
        <taxon>Gunneridae</taxon>
        <taxon>Pentapetalae</taxon>
        <taxon>rosids</taxon>
        <taxon>fabids</taxon>
        <taxon>Malpighiales</taxon>
        <taxon>Salicaceae</taxon>
        <taxon>Saliceae</taxon>
        <taxon>Populus</taxon>
    </lineage>
</organism>
<dbReference type="AlphaFoldDB" id="A0A8X7ZJG0"/>
<dbReference type="PANTHER" id="PTHR35121:SF4">
    <property type="entry name" value="SWIM-TYPE DOMAIN-CONTAINING PROTEIN"/>
    <property type="match status" value="1"/>
</dbReference>
<dbReference type="EMBL" id="JAAWWB010000012">
    <property type="protein sequence ID" value="KAG6770216.1"/>
    <property type="molecule type" value="Genomic_DNA"/>
</dbReference>
<sequence length="147" mass="16847">MSARTSQASVLNFWDSQFTSRHNKGTTTSGSQTKLEIQQQKQTYEQIIVLFLQTIPNTETQIFQHPHPCSKTVDSKAPKRASMFIAASDIMFRCVFDGSISMDSMEIERRPYHRNCNCALHRSKAGSSTSFPQPRNILFPEKQSWRD</sequence>
<reference evidence="2" key="1">
    <citation type="journal article" date="2020" name="bioRxiv">
        <title>Hybrid origin of Populus tomentosa Carr. identified through genome sequencing and phylogenomic analysis.</title>
        <authorList>
            <person name="An X."/>
            <person name="Gao K."/>
            <person name="Chen Z."/>
            <person name="Li J."/>
            <person name="Yang X."/>
            <person name="Yang X."/>
            <person name="Zhou J."/>
            <person name="Guo T."/>
            <person name="Zhao T."/>
            <person name="Huang S."/>
            <person name="Miao D."/>
            <person name="Khan W.U."/>
            <person name="Rao P."/>
            <person name="Ye M."/>
            <person name="Lei B."/>
            <person name="Liao W."/>
            <person name="Wang J."/>
            <person name="Ji L."/>
            <person name="Li Y."/>
            <person name="Guo B."/>
            <person name="Mustafa N.S."/>
            <person name="Li S."/>
            <person name="Yun Q."/>
            <person name="Keller S.R."/>
            <person name="Mao J."/>
            <person name="Zhang R."/>
            <person name="Strauss S.H."/>
        </authorList>
    </citation>
    <scope>NUCLEOTIDE SEQUENCE</scope>
    <source>
        <strain evidence="2">GM15</strain>
        <tissue evidence="2">Leaf</tissue>
    </source>
</reference>